<dbReference type="NCBIfam" id="TIGR01891">
    <property type="entry name" value="amidohydrolases"/>
    <property type="match status" value="1"/>
</dbReference>
<dbReference type="InterPro" id="IPR052030">
    <property type="entry name" value="Peptidase_M20/M20A_hydrolases"/>
</dbReference>
<dbReference type="GeneID" id="95985808"/>
<dbReference type="InterPro" id="IPR011650">
    <property type="entry name" value="Peptidase_M20_dimer"/>
</dbReference>
<dbReference type="InterPro" id="IPR017439">
    <property type="entry name" value="Amidohydrolase"/>
</dbReference>
<proteinExistence type="inferred from homology"/>
<dbReference type="PANTHER" id="PTHR30575:SF0">
    <property type="entry name" value="XAA-ARG DIPEPTIDASE"/>
    <property type="match status" value="1"/>
</dbReference>
<reference evidence="4 5" key="1">
    <citation type="submission" date="2023-08" db="EMBL/GenBank/DDBJ databases">
        <title>Annotated Genome Sequence of Vanrija albida AlHP1.</title>
        <authorList>
            <person name="Herzog R."/>
        </authorList>
    </citation>
    <scope>NUCLEOTIDE SEQUENCE [LARGE SCALE GENOMIC DNA]</scope>
    <source>
        <strain evidence="4 5">AlHP1</strain>
    </source>
</reference>
<dbReference type="Gene3D" id="3.30.70.360">
    <property type="match status" value="1"/>
</dbReference>
<organism evidence="4 5">
    <name type="scientific">Vanrija albida</name>
    <dbReference type="NCBI Taxonomy" id="181172"/>
    <lineage>
        <taxon>Eukaryota</taxon>
        <taxon>Fungi</taxon>
        <taxon>Dikarya</taxon>
        <taxon>Basidiomycota</taxon>
        <taxon>Agaricomycotina</taxon>
        <taxon>Tremellomycetes</taxon>
        <taxon>Trichosporonales</taxon>
        <taxon>Trichosporonaceae</taxon>
        <taxon>Vanrija</taxon>
    </lineage>
</organism>
<dbReference type="Proteomes" id="UP001565368">
    <property type="component" value="Unassembled WGS sequence"/>
</dbReference>
<dbReference type="CDD" id="cd05672">
    <property type="entry name" value="M20_ACY1L2-like"/>
    <property type="match status" value="1"/>
</dbReference>
<feature type="domain" description="Peptidase M20 dimerisation" evidence="3">
    <location>
        <begin position="206"/>
        <end position="291"/>
    </location>
</feature>
<name>A0ABR3Q006_9TREE</name>
<comment type="similarity">
    <text evidence="1 2">Belongs to the peptidase M20A family.</text>
</comment>
<dbReference type="PIRSF" id="PIRSF037226">
    <property type="entry name" value="Amidohydrolase_ACY1L2_prd"/>
    <property type="match status" value="1"/>
</dbReference>
<dbReference type="Pfam" id="PF01546">
    <property type="entry name" value="Peptidase_M20"/>
    <property type="match status" value="1"/>
</dbReference>
<evidence type="ECO:0000313" key="4">
    <source>
        <dbReference type="EMBL" id="KAL1407968.1"/>
    </source>
</evidence>
<dbReference type="InterPro" id="IPR017144">
    <property type="entry name" value="Xaa-Arg_dipeptidase"/>
</dbReference>
<dbReference type="Gene3D" id="3.40.630.10">
    <property type="entry name" value="Zn peptidases"/>
    <property type="match status" value="1"/>
</dbReference>
<comment type="caution">
    <text evidence="4">The sequence shown here is derived from an EMBL/GenBank/DDBJ whole genome shotgun (WGS) entry which is preliminary data.</text>
</comment>
<gene>
    <name evidence="4" type="ORF">Q8F55_004765</name>
</gene>
<dbReference type="EMBL" id="JBBXJM010000004">
    <property type="protein sequence ID" value="KAL1407968.1"/>
    <property type="molecule type" value="Genomic_DNA"/>
</dbReference>
<dbReference type="RefSeq" id="XP_069207912.1">
    <property type="nucleotide sequence ID" value="XM_069353270.1"/>
</dbReference>
<evidence type="ECO:0000313" key="5">
    <source>
        <dbReference type="Proteomes" id="UP001565368"/>
    </source>
</evidence>
<dbReference type="SUPFAM" id="SSF53187">
    <property type="entry name" value="Zn-dependent exopeptidases"/>
    <property type="match status" value="1"/>
</dbReference>
<dbReference type="InterPro" id="IPR002933">
    <property type="entry name" value="Peptidase_M20"/>
</dbReference>
<sequence length="438" mass="46190">MTVAPAHSHDCCSHEIPSAGEVAKRDDIFKPEAQETIKATIEAHRADLIGISEYLNANPELAWKEVKSHAKLVSYLEHQGFEVTGYPEYPTAFRAAYTHGAGGRVFGLNSEYDALPGIGHACGHNLIAICGVGALLGIRAAMKAHDIDGTVVLIGTPAEEGAAGKVKLLEAGAYDDLGACMMLHPGRGPGDASGGAVVRSLAIQHIKVEYFGKPAHAGLAPWEGVNALDAAVMAYSSIGVMRQQIKPESRIQGVITEGGGHAANVIPAHTELNYLIRAPTALDLALVRDKMLGCFEGAATVTGCTVTTELGPEMTELRNEKTLATEYAHVMGQLWHIPVQVALGESMGASTDFGNVTHYMPACHPMYGIPAPGGNHTPEFTAAAVTPRAHDESIKAMTAMACVGLRYLADREFALNVADGFKDVKKELAAEQAAAGKV</sequence>
<evidence type="ECO:0000259" key="3">
    <source>
        <dbReference type="Pfam" id="PF07687"/>
    </source>
</evidence>
<dbReference type="Pfam" id="PF07687">
    <property type="entry name" value="M20_dimer"/>
    <property type="match status" value="1"/>
</dbReference>
<dbReference type="SUPFAM" id="SSF55031">
    <property type="entry name" value="Bacterial exopeptidase dimerisation domain"/>
    <property type="match status" value="1"/>
</dbReference>
<evidence type="ECO:0000256" key="2">
    <source>
        <dbReference type="PIRNR" id="PIRNR037226"/>
    </source>
</evidence>
<protein>
    <recommendedName>
        <fullName evidence="2">Peptidase M20 domain-containing protein 2</fullName>
    </recommendedName>
</protein>
<dbReference type="PANTHER" id="PTHR30575">
    <property type="entry name" value="PEPTIDASE M20"/>
    <property type="match status" value="1"/>
</dbReference>
<evidence type="ECO:0000256" key="1">
    <source>
        <dbReference type="ARBA" id="ARBA00006247"/>
    </source>
</evidence>
<accession>A0ABR3Q006</accession>
<dbReference type="InterPro" id="IPR036264">
    <property type="entry name" value="Bact_exopeptidase_dim_dom"/>
</dbReference>
<keyword evidence="5" id="KW-1185">Reference proteome</keyword>